<name>A0A0B5ASI9_9BACL</name>
<dbReference type="InterPro" id="IPR013196">
    <property type="entry name" value="HTH_11"/>
</dbReference>
<dbReference type="InterPro" id="IPR036388">
    <property type="entry name" value="WH-like_DNA-bd_sf"/>
</dbReference>
<feature type="domain" description="3H" evidence="2">
    <location>
        <begin position="79"/>
        <end position="175"/>
    </location>
</feature>
<dbReference type="Proteomes" id="UP000031449">
    <property type="component" value="Chromosome"/>
</dbReference>
<feature type="binding site" evidence="1">
    <location>
        <position position="152"/>
    </location>
    <ligand>
        <name>Ni(2+)</name>
        <dbReference type="ChEBI" id="CHEBI:49786"/>
    </ligand>
</feature>
<dbReference type="PANTHER" id="PTHR40068:SF1">
    <property type="entry name" value="TRANSCRIPTION REPRESSOR NIAR-RELATED"/>
    <property type="match status" value="1"/>
</dbReference>
<evidence type="ECO:0000313" key="4">
    <source>
        <dbReference type="EMBL" id="AJD91642.1"/>
    </source>
</evidence>
<dbReference type="PANTHER" id="PTHR40068">
    <property type="entry name" value="TRANSCRIPTION REPRESSOR NIAR-RELATED"/>
    <property type="match status" value="1"/>
</dbReference>
<dbReference type="SUPFAM" id="SSF46785">
    <property type="entry name" value="Winged helix' DNA-binding domain"/>
    <property type="match status" value="1"/>
</dbReference>
<dbReference type="OrthoDB" id="9792661at2"/>
<sequence>MPSDRQKSGEARREKILQTLSQSVGPITGRSLASEMNVSRQVIVSDINLLKAKNEPILATSQGYLYMPAHPSSRVSRLIVCKHTAEQTEEELMLIVRNGGIVKNVMIEHPVYGEMTASLMLHNQTEVKRFTNQLASSESTLLSVLTNGIHMHEIEAEHTAVLDRIEQELDQAGILFKG</sequence>
<accession>A0A0B5ASI9</accession>
<gene>
    <name evidence="4" type="ORF">JMA_23250</name>
</gene>
<evidence type="ECO:0000313" key="5">
    <source>
        <dbReference type="Proteomes" id="UP000031449"/>
    </source>
</evidence>
<proteinExistence type="predicted"/>
<dbReference type="Gene3D" id="3.30.1340.20">
    <property type="entry name" value="3H domain"/>
    <property type="match status" value="1"/>
</dbReference>
<keyword evidence="1" id="KW-0479">Metal-binding</keyword>
<evidence type="ECO:0000259" key="2">
    <source>
        <dbReference type="Pfam" id="PF02829"/>
    </source>
</evidence>
<feature type="binding site" evidence="1">
    <location>
        <position position="150"/>
    </location>
    <ligand>
        <name>Ni(2+)</name>
        <dbReference type="ChEBI" id="CHEBI:49786"/>
    </ligand>
</feature>
<dbReference type="Pfam" id="PF02829">
    <property type="entry name" value="3H"/>
    <property type="match status" value="1"/>
</dbReference>
<dbReference type="STRING" id="1508404.JMA_23250"/>
<dbReference type="AlphaFoldDB" id="A0A0B5ASI9"/>
<dbReference type="BioCyc" id="JESP1508404:G14D9-11580-MONOMER"/>
<dbReference type="Gene3D" id="1.10.10.10">
    <property type="entry name" value="Winged helix-like DNA-binding domain superfamily/Winged helix DNA-binding domain"/>
    <property type="match status" value="1"/>
</dbReference>
<dbReference type="PIRSF" id="PIRSF037847">
    <property type="entry name" value="NiaR"/>
    <property type="match status" value="1"/>
</dbReference>
<reference evidence="4 5" key="1">
    <citation type="submission" date="2014-08" db="EMBL/GenBank/DDBJ databases">
        <title>Complete genome of a marine bacteria Jeotgalibacillus malaysiensis.</title>
        <authorList>
            <person name="Yaakop A.S."/>
            <person name="Chan K.-G."/>
            <person name="Goh K.M."/>
        </authorList>
    </citation>
    <scope>NUCLEOTIDE SEQUENCE [LARGE SCALE GENOMIC DNA]</scope>
    <source>
        <strain evidence="4 5">D5</strain>
    </source>
</reference>
<organism evidence="4 5">
    <name type="scientific">Jeotgalibacillus malaysiensis</name>
    <dbReference type="NCBI Taxonomy" id="1508404"/>
    <lineage>
        <taxon>Bacteria</taxon>
        <taxon>Bacillati</taxon>
        <taxon>Bacillota</taxon>
        <taxon>Bacilli</taxon>
        <taxon>Bacillales</taxon>
        <taxon>Caryophanaceae</taxon>
        <taxon>Jeotgalibacillus</taxon>
    </lineage>
</organism>
<dbReference type="EMBL" id="CP009416">
    <property type="protein sequence ID" value="AJD91642.1"/>
    <property type="molecule type" value="Genomic_DNA"/>
</dbReference>
<feature type="binding site" evidence="1">
    <location>
        <position position="83"/>
    </location>
    <ligand>
        <name>Ni(2+)</name>
        <dbReference type="ChEBI" id="CHEBI:49786"/>
    </ligand>
</feature>
<feature type="domain" description="Helix-turn-helix type 11" evidence="3">
    <location>
        <begin position="12"/>
        <end position="64"/>
    </location>
</feature>
<dbReference type="InterPro" id="IPR004173">
    <property type="entry name" value="3H_domain"/>
</dbReference>
<feature type="binding site" evidence="1">
    <location>
        <position position="91"/>
    </location>
    <ligand>
        <name>Ni(2+)</name>
        <dbReference type="ChEBI" id="CHEBI:49786"/>
    </ligand>
</feature>
<dbReference type="HOGENOM" id="CLU_108798_0_0_9"/>
<evidence type="ECO:0000256" key="1">
    <source>
        <dbReference type="PIRSR" id="PIRSR037847-1"/>
    </source>
</evidence>
<keyword evidence="5" id="KW-1185">Reference proteome</keyword>
<dbReference type="SUPFAM" id="SSF75500">
    <property type="entry name" value="Putative transcriptional regulator TM1602, C-terminal domain"/>
    <property type="match status" value="1"/>
</dbReference>
<dbReference type="InterPro" id="IPR036390">
    <property type="entry name" value="WH_DNA-bd_sf"/>
</dbReference>
<protein>
    <submittedName>
        <fullName evidence="4">Transcriptional regulator</fullName>
    </submittedName>
</protein>
<dbReference type="KEGG" id="jeo:JMA_23250"/>
<dbReference type="GO" id="GO:0046872">
    <property type="term" value="F:metal ion binding"/>
    <property type="evidence" value="ECO:0007669"/>
    <property type="project" value="UniProtKB-KW"/>
</dbReference>
<keyword evidence="1" id="KW-0533">Nickel</keyword>
<dbReference type="InterPro" id="IPR035922">
    <property type="entry name" value="3H_dom_sf"/>
</dbReference>
<dbReference type="Pfam" id="PF08279">
    <property type="entry name" value="HTH_11"/>
    <property type="match status" value="1"/>
</dbReference>
<evidence type="ECO:0000259" key="3">
    <source>
        <dbReference type="Pfam" id="PF08279"/>
    </source>
</evidence>
<dbReference type="InterPro" id="IPR026043">
    <property type="entry name" value="NadR"/>
</dbReference>